<feature type="zinc finger region" description="FLZ-type" evidence="4">
    <location>
        <begin position="89"/>
        <end position="112"/>
    </location>
</feature>
<gene>
    <name evidence="7" type="ORF">GH714_003642</name>
</gene>
<dbReference type="EMBL" id="JAAGAX010000017">
    <property type="protein sequence ID" value="KAF2285414.1"/>
    <property type="molecule type" value="Genomic_DNA"/>
</dbReference>
<protein>
    <recommendedName>
        <fullName evidence="6">FLZ-type domain-containing protein</fullName>
    </recommendedName>
</protein>
<keyword evidence="2" id="KW-0479">Metal-binding</keyword>
<evidence type="ECO:0000256" key="1">
    <source>
        <dbReference type="ARBA" id="ARBA00009374"/>
    </source>
</evidence>
<evidence type="ECO:0000259" key="6">
    <source>
        <dbReference type="PROSITE" id="PS51795"/>
    </source>
</evidence>
<dbReference type="PROSITE" id="PS51795">
    <property type="entry name" value="ZF_FLZ"/>
    <property type="match status" value="1"/>
</dbReference>
<keyword evidence="8" id="KW-1185">Reference proteome</keyword>
<dbReference type="AlphaFoldDB" id="A0A6A6KAJ3"/>
<accession>A0A6A6KAJ3</accession>
<dbReference type="Proteomes" id="UP000467840">
    <property type="component" value="Chromosome 3"/>
</dbReference>
<dbReference type="Pfam" id="PF04570">
    <property type="entry name" value="zf-FLZ"/>
    <property type="match status" value="1"/>
</dbReference>
<dbReference type="GO" id="GO:0008270">
    <property type="term" value="F:zinc ion binding"/>
    <property type="evidence" value="ECO:0007669"/>
    <property type="project" value="UniProtKB-KW"/>
</dbReference>
<organism evidence="7 8">
    <name type="scientific">Hevea brasiliensis</name>
    <name type="common">Para rubber tree</name>
    <name type="synonym">Siphonia brasiliensis</name>
    <dbReference type="NCBI Taxonomy" id="3981"/>
    <lineage>
        <taxon>Eukaryota</taxon>
        <taxon>Viridiplantae</taxon>
        <taxon>Streptophyta</taxon>
        <taxon>Embryophyta</taxon>
        <taxon>Tracheophyta</taxon>
        <taxon>Spermatophyta</taxon>
        <taxon>Magnoliopsida</taxon>
        <taxon>eudicotyledons</taxon>
        <taxon>Gunneridae</taxon>
        <taxon>Pentapetalae</taxon>
        <taxon>rosids</taxon>
        <taxon>fabids</taxon>
        <taxon>Malpighiales</taxon>
        <taxon>Euphorbiaceae</taxon>
        <taxon>Crotonoideae</taxon>
        <taxon>Micrandreae</taxon>
        <taxon>Hevea</taxon>
    </lineage>
</organism>
<keyword evidence="3" id="KW-0862">Zinc</keyword>
<comment type="caution">
    <text evidence="7">The sequence shown here is derived from an EMBL/GenBank/DDBJ whole genome shotgun (WGS) entry which is preliminary data.</text>
</comment>
<reference evidence="7 8" key="1">
    <citation type="journal article" date="2020" name="Mol. Plant">
        <title>The Chromosome-Based Rubber Tree Genome Provides New Insights into Spurge Genome Evolution and Rubber Biosynthesis.</title>
        <authorList>
            <person name="Liu J."/>
            <person name="Shi C."/>
            <person name="Shi C.C."/>
            <person name="Li W."/>
            <person name="Zhang Q.J."/>
            <person name="Zhang Y."/>
            <person name="Li K."/>
            <person name="Lu H.F."/>
            <person name="Shi C."/>
            <person name="Zhu S.T."/>
            <person name="Xiao Z.Y."/>
            <person name="Nan H."/>
            <person name="Yue Y."/>
            <person name="Zhu X.G."/>
            <person name="Wu Y."/>
            <person name="Hong X.N."/>
            <person name="Fan G.Y."/>
            <person name="Tong Y."/>
            <person name="Zhang D."/>
            <person name="Mao C.L."/>
            <person name="Liu Y.L."/>
            <person name="Hao S.J."/>
            <person name="Liu W.Q."/>
            <person name="Lv M.Q."/>
            <person name="Zhang H.B."/>
            <person name="Liu Y."/>
            <person name="Hu-Tang G.R."/>
            <person name="Wang J.P."/>
            <person name="Wang J.H."/>
            <person name="Sun Y.H."/>
            <person name="Ni S.B."/>
            <person name="Chen W.B."/>
            <person name="Zhang X.C."/>
            <person name="Jiao Y.N."/>
            <person name="Eichler E.E."/>
            <person name="Li G.H."/>
            <person name="Liu X."/>
            <person name="Gao L.Z."/>
        </authorList>
    </citation>
    <scope>NUCLEOTIDE SEQUENCE [LARGE SCALE GENOMIC DNA]</scope>
    <source>
        <strain evidence="8">cv. GT1</strain>
        <tissue evidence="7">Leaf</tissue>
    </source>
</reference>
<evidence type="ECO:0000313" key="8">
    <source>
        <dbReference type="Proteomes" id="UP000467840"/>
    </source>
</evidence>
<evidence type="ECO:0000256" key="3">
    <source>
        <dbReference type="ARBA" id="ARBA00022771"/>
    </source>
</evidence>
<sequence length="112" mass="12894">MSFKRSGVVSRREGRDWAVEHTLPIESPVSFFERKGPAPSQSKTVKEYSQPPVSAEKRQTRGVYSRWDRLRGSITMHAKNKKPGNGFGEFLKACFLCKKKLLQDKDIYMYGH</sequence>
<name>A0A6A6KAJ3_HEVBR</name>
<dbReference type="InterPro" id="IPR007650">
    <property type="entry name" value="Zf-FLZ_dom"/>
</dbReference>
<evidence type="ECO:0000256" key="2">
    <source>
        <dbReference type="ARBA" id="ARBA00022723"/>
    </source>
</evidence>
<feature type="domain" description="FLZ-type" evidence="6">
    <location>
        <begin position="89"/>
        <end position="112"/>
    </location>
</feature>
<evidence type="ECO:0000256" key="5">
    <source>
        <dbReference type="SAM" id="MobiDB-lite"/>
    </source>
</evidence>
<feature type="region of interest" description="Disordered" evidence="5">
    <location>
        <begin position="30"/>
        <end position="61"/>
    </location>
</feature>
<evidence type="ECO:0000256" key="4">
    <source>
        <dbReference type="PROSITE-ProRule" id="PRU01131"/>
    </source>
</evidence>
<comment type="similarity">
    <text evidence="1">Belongs to the FLZ family.</text>
</comment>
<evidence type="ECO:0000313" key="7">
    <source>
        <dbReference type="EMBL" id="KAF2285414.1"/>
    </source>
</evidence>
<proteinExistence type="inferred from homology"/>
<keyword evidence="3" id="KW-0863">Zinc-finger</keyword>